<feature type="binding site" evidence="10">
    <location>
        <position position="364"/>
    </location>
    <ligand>
        <name>Fe cation</name>
        <dbReference type="ChEBI" id="CHEBI:24875"/>
        <note>catalytic</note>
    </ligand>
</feature>
<dbReference type="PRINTS" id="PR00087">
    <property type="entry name" value="LIPOXYGENASE"/>
</dbReference>
<keyword evidence="5 10" id="KW-0479">Metal-binding</keyword>
<dbReference type="Gene3D" id="2.60.60.20">
    <property type="entry name" value="PLAT/LH2 domain"/>
    <property type="match status" value="1"/>
</dbReference>
<comment type="caution">
    <text evidence="13">Lacks conserved residue(s) required for the propagation of feature annotation.</text>
</comment>
<comment type="caution">
    <text evidence="17">The sequence shown here is derived from an EMBL/GenBank/DDBJ whole genome shotgun (WGS) entry which is preliminary data.</text>
</comment>
<sequence>MVDYEVTVFTANIDYAGTLNNVYIKLVGTDKDSERELLMDYLRTWNFIRGAVSSFTVPCPVSIGKLIQIKLEKPRFLFFEDNWFPKKVEVKSPEGDTYNFPIYRWINDSEVHCFREGTALTACKDPHSKTIRELEIKQRESDYCWHDHAEGLPHCMKADSLFSLPSALRFSYTKDIELAFTLGTGLIELKLEGVADSVDDWTKIDDIKTVFPCRSTHIYDYVEEHWKEDAFFGYQFLNGVNPMLIRLCSALPKNFPVTDEMVFSRGPCTLAEEIEKGNIFLCDFKLLDELKANIIKEKQQYMTAPLVLLHKTPDDELMPLAIQLKQTPGEDNPIFLPTDSEYDWLMAKIFVRSADFNLHQLNVHLLRTHLLAEVFTVSLMRNIPMVHPLHKLLLAHTWDTLKINYLA</sequence>
<dbReference type="PANTHER" id="PTHR11771">
    <property type="entry name" value="LIPOXYGENASE"/>
    <property type="match status" value="1"/>
</dbReference>
<dbReference type="PRINTS" id="PR00467">
    <property type="entry name" value="MAMLPOXGNASE"/>
</dbReference>
<evidence type="ECO:0000256" key="13">
    <source>
        <dbReference type="PROSITE-ProRule" id="PRU00152"/>
    </source>
</evidence>
<comment type="cofactor">
    <cofactor evidence="10">
        <name>Fe cation</name>
        <dbReference type="ChEBI" id="CHEBI:24875"/>
    </cofactor>
    <text evidence="10">Binds 1 Fe cation per subunit.</text>
</comment>
<dbReference type="InterPro" id="IPR036392">
    <property type="entry name" value="PLAT/LH2_dom_sf"/>
</dbReference>
<dbReference type="InterPro" id="IPR001024">
    <property type="entry name" value="PLAT/LH2_dom"/>
</dbReference>
<evidence type="ECO:0000256" key="5">
    <source>
        <dbReference type="ARBA" id="ARBA00022723"/>
    </source>
</evidence>
<dbReference type="Pfam" id="PF01477">
    <property type="entry name" value="PLAT"/>
    <property type="match status" value="1"/>
</dbReference>
<organism evidence="17 18">
    <name type="scientific">Pagothenia borchgrevinki</name>
    <name type="common">Bald rockcod</name>
    <name type="synonym">Trematomus borchgrevinki</name>
    <dbReference type="NCBI Taxonomy" id="8213"/>
    <lineage>
        <taxon>Eukaryota</taxon>
        <taxon>Metazoa</taxon>
        <taxon>Chordata</taxon>
        <taxon>Craniata</taxon>
        <taxon>Vertebrata</taxon>
        <taxon>Euteleostomi</taxon>
        <taxon>Actinopterygii</taxon>
        <taxon>Neopterygii</taxon>
        <taxon>Teleostei</taxon>
        <taxon>Neoteleostei</taxon>
        <taxon>Acanthomorphata</taxon>
        <taxon>Eupercaria</taxon>
        <taxon>Perciformes</taxon>
        <taxon>Notothenioidei</taxon>
        <taxon>Nototheniidae</taxon>
        <taxon>Pagothenia</taxon>
    </lineage>
</organism>
<dbReference type="SUPFAM" id="SSF49723">
    <property type="entry name" value="Lipase/lipooxygenase domain (PLAT/LH2 domain)"/>
    <property type="match status" value="1"/>
</dbReference>
<feature type="domain" description="PLAT" evidence="15">
    <location>
        <begin position="2"/>
        <end position="120"/>
    </location>
</feature>
<evidence type="ECO:0000259" key="15">
    <source>
        <dbReference type="PROSITE" id="PS50095"/>
    </source>
</evidence>
<name>A0ABD2HLT4_PAGBO</name>
<comment type="subcellular location">
    <subcellularLocation>
        <location evidence="1">Cytoplasm</location>
    </subcellularLocation>
</comment>
<keyword evidence="7 14" id="KW-0560">Oxidoreductase</keyword>
<dbReference type="InterPro" id="IPR013819">
    <property type="entry name" value="LipOase_C"/>
</dbReference>
<feature type="binding site" evidence="11">
    <location>
        <position position="81"/>
    </location>
    <ligand>
        <name>Ca(2+)</name>
        <dbReference type="ChEBI" id="CHEBI:29108"/>
        <label>1</label>
    </ligand>
</feature>
<dbReference type="InterPro" id="IPR000907">
    <property type="entry name" value="LipOase"/>
</dbReference>
<feature type="site" description="Essential for stabilizing binding to COTL1" evidence="12">
    <location>
        <position position="105"/>
    </location>
</feature>
<keyword evidence="11" id="KW-0106">Calcium</keyword>
<dbReference type="PROSITE" id="PS00711">
    <property type="entry name" value="LIPOXYGENASE_1"/>
    <property type="match status" value="1"/>
</dbReference>
<dbReference type="GO" id="GO:0006629">
    <property type="term" value="P:lipid metabolic process"/>
    <property type="evidence" value="ECO:0007669"/>
    <property type="project" value="UniProtKB-KW"/>
</dbReference>
<evidence type="ECO:0000256" key="4">
    <source>
        <dbReference type="ARBA" id="ARBA00022490"/>
    </source>
</evidence>
<dbReference type="InterPro" id="IPR036226">
    <property type="entry name" value="LipOase_C_sf"/>
</dbReference>
<proteinExistence type="inferred from homology"/>
<evidence type="ECO:0000256" key="8">
    <source>
        <dbReference type="ARBA" id="ARBA00023004"/>
    </source>
</evidence>
<feature type="domain" description="Lipoxygenase" evidence="16">
    <location>
        <begin position="118"/>
        <end position="407"/>
    </location>
</feature>
<dbReference type="InterPro" id="IPR001885">
    <property type="entry name" value="LipOase_mml"/>
</dbReference>
<evidence type="ECO:0000256" key="11">
    <source>
        <dbReference type="PIRSR" id="PIRSR601885-2"/>
    </source>
</evidence>
<comment type="similarity">
    <text evidence="3 14">Belongs to the lipoxygenase family.</text>
</comment>
<dbReference type="GO" id="GO:0046872">
    <property type="term" value="F:metal ion binding"/>
    <property type="evidence" value="ECO:0007669"/>
    <property type="project" value="UniProtKB-KW"/>
</dbReference>
<keyword evidence="8 10" id="KW-0408">Iron</keyword>
<dbReference type="EMBL" id="JBIYXZ010002068">
    <property type="protein sequence ID" value="KAL3066806.1"/>
    <property type="molecule type" value="Genomic_DNA"/>
</dbReference>
<protein>
    <submittedName>
        <fullName evidence="17">Uncharacterized protein</fullName>
    </submittedName>
</protein>
<dbReference type="GO" id="GO:0005737">
    <property type="term" value="C:cytoplasm"/>
    <property type="evidence" value="ECO:0007669"/>
    <property type="project" value="UniProtKB-SubCell"/>
</dbReference>
<dbReference type="InterPro" id="IPR020833">
    <property type="entry name" value="LipOase_Fe_BS"/>
</dbReference>
<reference evidence="17 18" key="1">
    <citation type="journal article" date="2022" name="G3 (Bethesda)">
        <title>Evaluating Illumina-, Nanopore-, and PacBio-based genome assembly strategies with the bald notothen, Trematomus borchgrevinki.</title>
        <authorList>
            <person name="Rayamajhi N."/>
            <person name="Cheng C.C."/>
            <person name="Catchen J.M."/>
        </authorList>
    </citation>
    <scope>NUCLEOTIDE SEQUENCE [LARGE SCALE GENOMIC DNA]</scope>
    <source>
        <strain evidence="17">AGRC-2024</strain>
    </source>
</reference>
<evidence type="ECO:0000256" key="1">
    <source>
        <dbReference type="ARBA" id="ARBA00004496"/>
    </source>
</evidence>
<keyword evidence="18" id="KW-1185">Reference proteome</keyword>
<dbReference type="Gene3D" id="1.20.245.10">
    <property type="entry name" value="Lipoxygenase-1, Domain 5"/>
    <property type="match status" value="2"/>
</dbReference>
<gene>
    <name evidence="17" type="ORF">OYC64_016705</name>
</gene>
<evidence type="ECO:0000256" key="10">
    <source>
        <dbReference type="PIRSR" id="PIRSR601885-1"/>
    </source>
</evidence>
<evidence type="ECO:0000313" key="17">
    <source>
        <dbReference type="EMBL" id="KAL3066806.1"/>
    </source>
</evidence>
<keyword evidence="4" id="KW-0963">Cytoplasm</keyword>
<evidence type="ECO:0000256" key="6">
    <source>
        <dbReference type="ARBA" id="ARBA00022964"/>
    </source>
</evidence>
<dbReference type="Pfam" id="PF00305">
    <property type="entry name" value="Lipoxygenase"/>
    <property type="match status" value="1"/>
</dbReference>
<reference evidence="17 18" key="2">
    <citation type="journal article" date="2024" name="G3 (Bethesda)">
        <title>The genome of the cryopelagic Antarctic bald notothen, Trematomus borchgrevinki.</title>
        <authorList>
            <person name="Rayamajhi N."/>
            <person name="Rivera-Colon A.G."/>
            <person name="Minhas B.F."/>
            <person name="Cheng C.C."/>
            <person name="Catchen J.M."/>
        </authorList>
    </citation>
    <scope>NUCLEOTIDE SEQUENCE [LARGE SCALE GENOMIC DNA]</scope>
    <source>
        <strain evidence="17">AGRC-2024</strain>
    </source>
</reference>
<keyword evidence="6 14" id="KW-0223">Dioxygenase</keyword>
<keyword evidence="9" id="KW-0443">Lipid metabolism</keyword>
<feature type="binding site" evidence="10">
    <location>
        <position position="369"/>
    </location>
    <ligand>
        <name>Fe cation</name>
        <dbReference type="ChEBI" id="CHEBI:24875"/>
        <note>catalytic</note>
    </ligand>
</feature>
<evidence type="ECO:0000256" key="9">
    <source>
        <dbReference type="ARBA" id="ARBA00023098"/>
    </source>
</evidence>
<dbReference type="SUPFAM" id="SSF48484">
    <property type="entry name" value="Lipoxigenase"/>
    <property type="match status" value="1"/>
</dbReference>
<dbReference type="PROSITE" id="PS51393">
    <property type="entry name" value="LIPOXYGENASE_3"/>
    <property type="match status" value="1"/>
</dbReference>
<evidence type="ECO:0000256" key="7">
    <source>
        <dbReference type="ARBA" id="ARBA00023002"/>
    </source>
</evidence>
<evidence type="ECO:0000256" key="12">
    <source>
        <dbReference type="PIRSR" id="PIRSR601885-3"/>
    </source>
</evidence>
<dbReference type="GO" id="GO:0051213">
    <property type="term" value="F:dioxygenase activity"/>
    <property type="evidence" value="ECO:0007669"/>
    <property type="project" value="UniProtKB-KW"/>
</dbReference>
<dbReference type="PROSITE" id="PS50095">
    <property type="entry name" value="PLAT"/>
    <property type="match status" value="1"/>
</dbReference>
<evidence type="ECO:0000256" key="3">
    <source>
        <dbReference type="ARBA" id="ARBA00009419"/>
    </source>
</evidence>
<evidence type="ECO:0000259" key="16">
    <source>
        <dbReference type="PROSITE" id="PS51393"/>
    </source>
</evidence>
<dbReference type="PROSITE" id="PS00081">
    <property type="entry name" value="LIPOXYGENASE_2"/>
    <property type="match status" value="1"/>
</dbReference>
<evidence type="ECO:0000256" key="14">
    <source>
        <dbReference type="RuleBase" id="RU003974"/>
    </source>
</evidence>
<dbReference type="Proteomes" id="UP001619887">
    <property type="component" value="Unassembled WGS sequence"/>
</dbReference>
<accession>A0ABD2HLT4</accession>
<dbReference type="Gene3D" id="3.10.450.60">
    <property type="match status" value="1"/>
</dbReference>
<dbReference type="SMART" id="SM00308">
    <property type="entry name" value="LH2"/>
    <property type="match status" value="1"/>
</dbReference>
<feature type="binding site" evidence="11">
    <location>
        <position position="17"/>
    </location>
    <ligand>
        <name>Ca(2+)</name>
        <dbReference type="ChEBI" id="CHEBI:29108"/>
        <label>1</label>
    </ligand>
</feature>
<dbReference type="InterPro" id="IPR020834">
    <property type="entry name" value="LipOase_CS"/>
</dbReference>
<comment type="pathway">
    <text evidence="2">Lipid metabolism.</text>
</comment>
<dbReference type="AlphaFoldDB" id="A0ABD2HLT4"/>
<evidence type="ECO:0000313" key="18">
    <source>
        <dbReference type="Proteomes" id="UP001619887"/>
    </source>
</evidence>
<evidence type="ECO:0000256" key="2">
    <source>
        <dbReference type="ARBA" id="ARBA00005189"/>
    </source>
</evidence>